<keyword evidence="2 4" id="KW-0812">Transmembrane</keyword>
<evidence type="ECO:0000313" key="3">
    <source>
        <dbReference type="Proteomes" id="UP000515204"/>
    </source>
</evidence>
<dbReference type="InterPro" id="IPR045325">
    <property type="entry name" value="TMEM70/TMEM186/TMEM223"/>
</dbReference>
<dbReference type="OrthoDB" id="156886at2759"/>
<evidence type="ECO:0000313" key="5">
    <source>
        <dbReference type="RefSeq" id="XP_014482397.1"/>
    </source>
</evidence>
<feature type="transmembrane region" description="Helical" evidence="2">
    <location>
        <begin position="75"/>
        <end position="95"/>
    </location>
</feature>
<dbReference type="AlphaFoldDB" id="A0A6P3XV63"/>
<evidence type="ECO:0000256" key="2">
    <source>
        <dbReference type="SAM" id="Phobius"/>
    </source>
</evidence>
<evidence type="ECO:0000256" key="1">
    <source>
        <dbReference type="ARBA" id="ARBA00005280"/>
    </source>
</evidence>
<keyword evidence="2" id="KW-1133">Transmembrane helix</keyword>
<dbReference type="Proteomes" id="UP000515204">
    <property type="component" value="Unplaced"/>
</dbReference>
<sequence>MTLILRACVSAQKRFLHEDFSNFGRVLTYAAHNNCNAKRFPVACNVRHFSTKDQDEKAAKGISEIYYGNLTKQIWGLKIFSLVTSASGLFSQPFFYTKAMESGNTGVVIGIFAAVGFFAVSTPILLHLVTKKYVTHIYYDANKDKYIVNTYSLFVRKKEIEFTPEDVVVPDITGMFTNCIIKGTPLFLAQDCFYNFSHYIKIMGYDKPIDFKLGDNSNSVDRTVATDTECKSHTNNK</sequence>
<gene>
    <name evidence="4 5" type="primary">LOC106748422</name>
</gene>
<protein>
    <submittedName>
        <fullName evidence="4 5">Transmembrane protein 70 homolog, mitochondrial</fullName>
    </submittedName>
</protein>
<accession>A0A6P3XV63</accession>
<keyword evidence="2" id="KW-0472">Membrane</keyword>
<dbReference type="KEGG" id="dqu:106748422"/>
<dbReference type="GeneID" id="106748422"/>
<evidence type="ECO:0000313" key="4">
    <source>
        <dbReference type="RefSeq" id="XP_014482396.1"/>
    </source>
</evidence>
<comment type="similarity">
    <text evidence="1">Belongs to the TMEM70 family.</text>
</comment>
<name>A0A6P3XV63_DINQU</name>
<dbReference type="Pfam" id="PF06979">
    <property type="entry name" value="TMEM70"/>
    <property type="match status" value="1"/>
</dbReference>
<organism evidence="3 4">
    <name type="scientific">Dinoponera quadriceps</name>
    <name type="common">South American ant</name>
    <dbReference type="NCBI Taxonomy" id="609295"/>
    <lineage>
        <taxon>Eukaryota</taxon>
        <taxon>Metazoa</taxon>
        <taxon>Ecdysozoa</taxon>
        <taxon>Arthropoda</taxon>
        <taxon>Hexapoda</taxon>
        <taxon>Insecta</taxon>
        <taxon>Pterygota</taxon>
        <taxon>Neoptera</taxon>
        <taxon>Endopterygota</taxon>
        <taxon>Hymenoptera</taxon>
        <taxon>Apocrita</taxon>
        <taxon>Aculeata</taxon>
        <taxon>Formicoidea</taxon>
        <taxon>Formicidae</taxon>
        <taxon>Ponerinae</taxon>
        <taxon>Ponerini</taxon>
        <taxon>Dinoponera</taxon>
    </lineage>
</organism>
<dbReference type="PANTHER" id="PTHR13281">
    <property type="entry name" value="TRANSMEMBRANE PROTEIN 70, MITOCHONDRIAL"/>
    <property type="match status" value="1"/>
</dbReference>
<dbReference type="RefSeq" id="XP_014482397.1">
    <property type="nucleotide sequence ID" value="XM_014626911.1"/>
</dbReference>
<feature type="transmembrane region" description="Helical" evidence="2">
    <location>
        <begin position="107"/>
        <end position="129"/>
    </location>
</feature>
<proteinExistence type="inferred from homology"/>
<keyword evidence="3" id="KW-1185">Reference proteome</keyword>
<dbReference type="GO" id="GO:0033615">
    <property type="term" value="P:mitochondrial proton-transporting ATP synthase complex assembly"/>
    <property type="evidence" value="ECO:0007669"/>
    <property type="project" value="TreeGrafter"/>
</dbReference>
<dbReference type="GO" id="GO:0031966">
    <property type="term" value="C:mitochondrial membrane"/>
    <property type="evidence" value="ECO:0007669"/>
    <property type="project" value="TreeGrafter"/>
</dbReference>
<dbReference type="PANTHER" id="PTHR13281:SF0">
    <property type="entry name" value="TRANSMEMBRANE PROTEIN 70, MITOCHONDRIAL"/>
    <property type="match status" value="1"/>
</dbReference>
<dbReference type="RefSeq" id="XP_014482396.1">
    <property type="nucleotide sequence ID" value="XM_014626910.1"/>
</dbReference>
<reference evidence="4 5" key="1">
    <citation type="submission" date="2025-04" db="UniProtKB">
        <authorList>
            <consortium name="RefSeq"/>
        </authorList>
    </citation>
    <scope>IDENTIFICATION</scope>
</reference>
<dbReference type="InterPro" id="IPR009724">
    <property type="entry name" value="TMEM70"/>
</dbReference>